<evidence type="ECO:0000313" key="1">
    <source>
        <dbReference type="EMBL" id="CCA75572.1"/>
    </source>
</evidence>
<dbReference type="Proteomes" id="UP000007148">
    <property type="component" value="Unassembled WGS sequence"/>
</dbReference>
<dbReference type="EMBL" id="CAFZ01000474">
    <property type="protein sequence ID" value="CCA75572.1"/>
    <property type="molecule type" value="Genomic_DNA"/>
</dbReference>
<dbReference type="InParanoid" id="G4TW79"/>
<keyword evidence="2" id="KW-1185">Reference proteome</keyword>
<sequence length="411" mass="47175">MSPSAVHRIPVEIWTHILDLAIGEASLPPPPDKTIVEDLRFFQSRKEPMNVRAYRETRKAELSLVCRLFHTILRGLPSASTEDSVTYRYNYRRRGDPRSLFGMRTLYISHDRDGLPLEWYAKKWSSIEVVYTTVRLMDDVIRLLSHTPNVKALFCERLHSWAYCRVAAITRLLSSDVGQRLTHLSIYIPYDQVLDPLKLPSLRFLELDIDMYWVKTTTARQYGEALPWTCHNLRSLSIKGSMSKAVFDLLIPFFRRHATSVKDLLDRLEENYDRSCLLQYFQNVETYGANGSRLQISSRPREVHAPPDSRSITFLMMTPLDHFELGANELQLEAHVRGFTSPGSPYVVAKLMVNTSWETLKDWLSSFAIVSSVGMSLSRLDNIASKGVPLVDWDGVAYQTAKQRNMSTVPE</sequence>
<evidence type="ECO:0008006" key="3">
    <source>
        <dbReference type="Google" id="ProtNLM"/>
    </source>
</evidence>
<evidence type="ECO:0000313" key="2">
    <source>
        <dbReference type="Proteomes" id="UP000007148"/>
    </source>
</evidence>
<accession>G4TW79</accession>
<comment type="caution">
    <text evidence="1">The sequence shown here is derived from an EMBL/GenBank/DDBJ whole genome shotgun (WGS) entry which is preliminary data.</text>
</comment>
<dbReference type="AlphaFoldDB" id="G4TW79"/>
<reference evidence="1 2" key="1">
    <citation type="journal article" date="2011" name="PLoS Pathog.">
        <title>Endophytic Life Strategies Decoded by Genome and Transcriptome Analyses of the Mutualistic Root Symbiont Piriformospora indica.</title>
        <authorList>
            <person name="Zuccaro A."/>
            <person name="Lahrmann U."/>
            <person name="Guldener U."/>
            <person name="Langen G."/>
            <person name="Pfiffi S."/>
            <person name="Biedenkopf D."/>
            <person name="Wong P."/>
            <person name="Samans B."/>
            <person name="Grimm C."/>
            <person name="Basiewicz M."/>
            <person name="Murat C."/>
            <person name="Martin F."/>
            <person name="Kogel K.H."/>
        </authorList>
    </citation>
    <scope>NUCLEOTIDE SEQUENCE [LARGE SCALE GENOMIC DNA]</scope>
    <source>
        <strain evidence="1 2">DSM 11827</strain>
    </source>
</reference>
<dbReference type="HOGENOM" id="CLU_051550_0_0_1"/>
<gene>
    <name evidence="1" type="ORF">PIIN_09562</name>
</gene>
<proteinExistence type="predicted"/>
<protein>
    <recommendedName>
        <fullName evidence="3">F-box domain-containing protein</fullName>
    </recommendedName>
</protein>
<organism evidence="1 2">
    <name type="scientific">Serendipita indica (strain DSM 11827)</name>
    <name type="common">Root endophyte fungus</name>
    <name type="synonym">Piriformospora indica</name>
    <dbReference type="NCBI Taxonomy" id="1109443"/>
    <lineage>
        <taxon>Eukaryota</taxon>
        <taxon>Fungi</taxon>
        <taxon>Dikarya</taxon>
        <taxon>Basidiomycota</taxon>
        <taxon>Agaricomycotina</taxon>
        <taxon>Agaricomycetes</taxon>
        <taxon>Sebacinales</taxon>
        <taxon>Serendipitaceae</taxon>
        <taxon>Serendipita</taxon>
    </lineage>
</organism>
<name>G4TW79_SERID</name>